<name>A0ABQ6X256_9EURO</name>
<proteinExistence type="predicted"/>
<feature type="transmembrane region" description="Helical" evidence="1">
    <location>
        <begin position="32"/>
        <end position="56"/>
    </location>
</feature>
<sequence>MLREAEQLVARNLSYNLLAGLFGSRHDQMPKVFWLSGTTLNITFGLSRAFFFYLFYASQGHPDHAITTHHSGCQKLSHQTSYGTRSSPVPIRP</sequence>
<evidence type="ECO:0000313" key="3">
    <source>
        <dbReference type="Proteomes" id="UP000325395"/>
    </source>
</evidence>
<reference evidence="2 3" key="1">
    <citation type="submission" date="2019-04" db="EMBL/GenBank/DDBJ databases">
        <authorList>
            <consortium name="DOE Joint Genome Institute"/>
            <person name="Mondo S."/>
            <person name="Kjaerbolling I."/>
            <person name="Vesth T."/>
            <person name="Frisvad J.C."/>
            <person name="Nybo J.L."/>
            <person name="Theobald S."/>
            <person name="Kildgaard S."/>
            <person name="Isbrandt T."/>
            <person name="Kuo A."/>
            <person name="Sato A."/>
            <person name="Lyhne E.K."/>
            <person name="Kogle M.E."/>
            <person name="Wiebenga A."/>
            <person name="Kun R.S."/>
            <person name="Lubbers R.J."/>
            <person name="Makela M.R."/>
            <person name="Barry K."/>
            <person name="Chovatia M."/>
            <person name="Clum A."/>
            <person name="Daum C."/>
            <person name="Haridas S."/>
            <person name="He G."/>
            <person name="LaButti K."/>
            <person name="Lipzen A."/>
            <person name="Riley R."/>
            <person name="Salamov A."/>
            <person name="Simmons B.A."/>
            <person name="Magnuson J.K."/>
            <person name="Henrissat B."/>
            <person name="Mortensen U.H."/>
            <person name="Larsen T.O."/>
            <person name="Devries R.P."/>
            <person name="Grigoriev I.V."/>
            <person name="Machida M."/>
            <person name="Baker S.E."/>
            <person name="Andersen M.R."/>
            <person name="Cantor M.N."/>
            <person name="Hua S.X."/>
        </authorList>
    </citation>
    <scope>NUCLEOTIDE SEQUENCE [LARGE SCALE GENOMIC DNA]</scope>
    <source>
        <strain evidence="2 3">CBS 117616</strain>
    </source>
</reference>
<keyword evidence="1" id="KW-0812">Transmembrane</keyword>
<keyword evidence="3" id="KW-1185">Reference proteome</keyword>
<accession>A0ABQ6X256</accession>
<protein>
    <submittedName>
        <fullName evidence="2">Uncharacterized protein</fullName>
    </submittedName>
</protein>
<gene>
    <name evidence="2" type="ORF">BDV36DRAFT_133085</name>
</gene>
<keyword evidence="1" id="KW-0472">Membrane</keyword>
<keyword evidence="1" id="KW-1133">Transmembrane helix</keyword>
<dbReference type="Proteomes" id="UP000325395">
    <property type="component" value="Unassembled WGS sequence"/>
</dbReference>
<dbReference type="EMBL" id="ML735689">
    <property type="protein sequence ID" value="KAE8423386.1"/>
    <property type="molecule type" value="Genomic_DNA"/>
</dbReference>
<evidence type="ECO:0000256" key="1">
    <source>
        <dbReference type="SAM" id="Phobius"/>
    </source>
</evidence>
<evidence type="ECO:0000313" key="2">
    <source>
        <dbReference type="EMBL" id="KAE8423386.1"/>
    </source>
</evidence>
<organism evidence="2 3">
    <name type="scientific">Aspergillus pseudocaelatus</name>
    <dbReference type="NCBI Taxonomy" id="1825620"/>
    <lineage>
        <taxon>Eukaryota</taxon>
        <taxon>Fungi</taxon>
        <taxon>Dikarya</taxon>
        <taxon>Ascomycota</taxon>
        <taxon>Pezizomycotina</taxon>
        <taxon>Eurotiomycetes</taxon>
        <taxon>Eurotiomycetidae</taxon>
        <taxon>Eurotiales</taxon>
        <taxon>Aspergillaceae</taxon>
        <taxon>Aspergillus</taxon>
        <taxon>Aspergillus subgen. Circumdati</taxon>
    </lineage>
</organism>